<proteinExistence type="predicted"/>
<accession>A0ABY8UKY7</accession>
<evidence type="ECO:0000313" key="3">
    <source>
        <dbReference type="Proteomes" id="UP001244341"/>
    </source>
</evidence>
<evidence type="ECO:0000256" key="1">
    <source>
        <dbReference type="SAM" id="MobiDB-lite"/>
    </source>
</evidence>
<evidence type="ECO:0000313" key="2">
    <source>
        <dbReference type="EMBL" id="WIA22183.1"/>
    </source>
</evidence>
<gene>
    <name evidence="2" type="ORF">OEZ85_004517</name>
</gene>
<name>A0ABY8UKY7_TETOB</name>
<sequence length="100" mass="10760">MTEARKLRKHVVWQQHTSSCPCICGRSSSSSSSTSSTSSSSTSSTSSGSSRWLDELHCSVQQTDPGWTFSALQLQSMVTPSDASRWAALRRALEGQAAGY</sequence>
<feature type="region of interest" description="Disordered" evidence="1">
    <location>
        <begin position="22"/>
        <end position="50"/>
    </location>
</feature>
<reference evidence="2 3" key="1">
    <citation type="submission" date="2023-05" db="EMBL/GenBank/DDBJ databases">
        <title>A 100% complete, gapless, phased diploid assembly of the Scenedesmus obliquus UTEX 3031 genome.</title>
        <authorList>
            <person name="Biondi T.C."/>
            <person name="Hanschen E.R."/>
            <person name="Kwon T."/>
            <person name="Eng W."/>
            <person name="Kruse C.P.S."/>
            <person name="Koehler S.I."/>
            <person name="Kunde Y."/>
            <person name="Gleasner C.D."/>
            <person name="You Mak K.T."/>
            <person name="Polle J."/>
            <person name="Hovde B.T."/>
            <person name="Starkenburg S.R."/>
        </authorList>
    </citation>
    <scope>NUCLEOTIDE SEQUENCE [LARGE SCALE GENOMIC DNA]</scope>
    <source>
        <strain evidence="2 3">DOE0152z</strain>
    </source>
</reference>
<feature type="compositionally biased region" description="Low complexity" evidence="1">
    <location>
        <begin position="27"/>
        <end position="50"/>
    </location>
</feature>
<organism evidence="2 3">
    <name type="scientific">Tetradesmus obliquus</name>
    <name type="common">Green alga</name>
    <name type="synonym">Acutodesmus obliquus</name>
    <dbReference type="NCBI Taxonomy" id="3088"/>
    <lineage>
        <taxon>Eukaryota</taxon>
        <taxon>Viridiplantae</taxon>
        <taxon>Chlorophyta</taxon>
        <taxon>core chlorophytes</taxon>
        <taxon>Chlorophyceae</taxon>
        <taxon>CS clade</taxon>
        <taxon>Sphaeropleales</taxon>
        <taxon>Scenedesmaceae</taxon>
        <taxon>Tetradesmus</taxon>
    </lineage>
</organism>
<keyword evidence="3" id="KW-1185">Reference proteome</keyword>
<evidence type="ECO:0008006" key="4">
    <source>
        <dbReference type="Google" id="ProtNLM"/>
    </source>
</evidence>
<protein>
    <recommendedName>
        <fullName evidence="4">START domain-containing protein</fullName>
    </recommendedName>
</protein>
<dbReference type="EMBL" id="CP126221">
    <property type="protein sequence ID" value="WIA22183.1"/>
    <property type="molecule type" value="Genomic_DNA"/>
</dbReference>
<dbReference type="Proteomes" id="UP001244341">
    <property type="component" value="Chromosome 14b"/>
</dbReference>